<keyword evidence="2" id="KW-1185">Reference proteome</keyword>
<accession>A0AAD7N491</accession>
<dbReference type="EMBL" id="JARJLG010000101">
    <property type="protein sequence ID" value="KAJ7745816.1"/>
    <property type="molecule type" value="Genomic_DNA"/>
</dbReference>
<name>A0AAD7N491_9AGAR</name>
<dbReference type="Proteomes" id="UP001215280">
    <property type="component" value="Unassembled WGS sequence"/>
</dbReference>
<organism evidence="1 2">
    <name type="scientific">Mycena maculata</name>
    <dbReference type="NCBI Taxonomy" id="230809"/>
    <lineage>
        <taxon>Eukaryota</taxon>
        <taxon>Fungi</taxon>
        <taxon>Dikarya</taxon>
        <taxon>Basidiomycota</taxon>
        <taxon>Agaricomycotina</taxon>
        <taxon>Agaricomycetes</taxon>
        <taxon>Agaricomycetidae</taxon>
        <taxon>Agaricales</taxon>
        <taxon>Marasmiineae</taxon>
        <taxon>Mycenaceae</taxon>
        <taxon>Mycena</taxon>
    </lineage>
</organism>
<proteinExistence type="predicted"/>
<evidence type="ECO:0000313" key="2">
    <source>
        <dbReference type="Proteomes" id="UP001215280"/>
    </source>
</evidence>
<comment type="caution">
    <text evidence="1">The sequence shown here is derived from an EMBL/GenBank/DDBJ whole genome shotgun (WGS) entry which is preliminary data.</text>
</comment>
<reference evidence="1" key="1">
    <citation type="submission" date="2023-03" db="EMBL/GenBank/DDBJ databases">
        <title>Massive genome expansion in bonnet fungi (Mycena s.s.) driven by repeated elements and novel gene families across ecological guilds.</title>
        <authorList>
            <consortium name="Lawrence Berkeley National Laboratory"/>
            <person name="Harder C.B."/>
            <person name="Miyauchi S."/>
            <person name="Viragh M."/>
            <person name="Kuo A."/>
            <person name="Thoen E."/>
            <person name="Andreopoulos B."/>
            <person name="Lu D."/>
            <person name="Skrede I."/>
            <person name="Drula E."/>
            <person name="Henrissat B."/>
            <person name="Morin E."/>
            <person name="Kohler A."/>
            <person name="Barry K."/>
            <person name="LaButti K."/>
            <person name="Morin E."/>
            <person name="Salamov A."/>
            <person name="Lipzen A."/>
            <person name="Mereny Z."/>
            <person name="Hegedus B."/>
            <person name="Baldrian P."/>
            <person name="Stursova M."/>
            <person name="Weitz H."/>
            <person name="Taylor A."/>
            <person name="Grigoriev I.V."/>
            <person name="Nagy L.G."/>
            <person name="Martin F."/>
            <person name="Kauserud H."/>
        </authorList>
    </citation>
    <scope>NUCLEOTIDE SEQUENCE</scope>
    <source>
        <strain evidence="1">CBHHK188m</strain>
    </source>
</reference>
<sequence length="261" mass="30927">MPLAIWSWFVSTLFRINWWIYSHLPRRARPSAGAPFLVIHQARNIHIRADNPWSTNLMLFNPIPWYFSFPPPLPIFGFDTTPDAFYRRHPNIRMLRNLILFRARDTQMRALYRLYDALCTHDEVELKHEAVYIWSRHKWQLCQWPDPRDPDSDRYTMLAAIMEDLVRAFNWRLERGFSRDRIKDLGLTREAREARIPHQPTESAPSWTSTVPPARQKIVLMSAAARLPFRDAEAAEAIRDPPKTPFDRRNIRTAAGSMWFM</sequence>
<dbReference type="AlphaFoldDB" id="A0AAD7N491"/>
<evidence type="ECO:0000313" key="1">
    <source>
        <dbReference type="EMBL" id="KAJ7745816.1"/>
    </source>
</evidence>
<gene>
    <name evidence="1" type="ORF">DFH07DRAFT_924571</name>
</gene>
<protein>
    <submittedName>
        <fullName evidence="1">Uncharacterized protein</fullName>
    </submittedName>
</protein>